<dbReference type="EMBL" id="QUTC01006235">
    <property type="protein sequence ID" value="RHY53265.1"/>
    <property type="molecule type" value="Genomic_DNA"/>
</dbReference>
<comment type="caution">
    <text evidence="2">The sequence shown here is derived from an EMBL/GenBank/DDBJ whole genome shotgun (WGS) entry which is preliminary data.</text>
</comment>
<proteinExistence type="predicted"/>
<protein>
    <recommendedName>
        <fullName evidence="1">ATPase dynein-related AAA domain-containing protein</fullName>
    </recommendedName>
</protein>
<gene>
    <name evidence="2" type="ORF">DYB38_004540</name>
</gene>
<name>A0A397D0A4_APHAT</name>
<sequence length="183" mass="20483">MLRQSLLRPSRWRVHHRAQPFSNVTIGGITAPQGQVKVYTHETLAHLRWMLQKDILHQDMFLIGYAKPGSHTSRREILGGSAIFADQAPVRAAIHGRILILDGTLHHPFMFIHANYDALLSKGHTSEQLTAQHLVRVDPAFRVIALGLPVPPYPGRTLDPPLRSRFQARQVPPPSPGAQLEIC</sequence>
<reference evidence="2 3" key="1">
    <citation type="submission" date="2018-08" db="EMBL/GenBank/DDBJ databases">
        <title>Aphanomyces genome sequencing and annotation.</title>
        <authorList>
            <person name="Minardi D."/>
            <person name="Oidtmann B."/>
            <person name="Van Der Giezen M."/>
            <person name="Studholme D.J."/>
        </authorList>
    </citation>
    <scope>NUCLEOTIDE SEQUENCE [LARGE SCALE GENOMIC DNA]</scope>
    <source>
        <strain evidence="2 3">SA</strain>
    </source>
</reference>
<feature type="non-terminal residue" evidence="2">
    <location>
        <position position="183"/>
    </location>
</feature>
<evidence type="ECO:0000313" key="2">
    <source>
        <dbReference type="EMBL" id="RHY53265.1"/>
    </source>
</evidence>
<dbReference type="GO" id="GO:0016887">
    <property type="term" value="F:ATP hydrolysis activity"/>
    <property type="evidence" value="ECO:0007669"/>
    <property type="project" value="InterPro"/>
</dbReference>
<dbReference type="VEuPathDB" id="FungiDB:H257_04535"/>
<dbReference type="Pfam" id="PF07728">
    <property type="entry name" value="AAA_5"/>
    <property type="match status" value="1"/>
</dbReference>
<dbReference type="AlphaFoldDB" id="A0A397D0A4"/>
<dbReference type="GO" id="GO:0005524">
    <property type="term" value="F:ATP binding"/>
    <property type="evidence" value="ECO:0007669"/>
    <property type="project" value="InterPro"/>
</dbReference>
<organism evidence="2 3">
    <name type="scientific">Aphanomyces astaci</name>
    <name type="common">Crayfish plague agent</name>
    <dbReference type="NCBI Taxonomy" id="112090"/>
    <lineage>
        <taxon>Eukaryota</taxon>
        <taxon>Sar</taxon>
        <taxon>Stramenopiles</taxon>
        <taxon>Oomycota</taxon>
        <taxon>Saprolegniomycetes</taxon>
        <taxon>Saprolegniales</taxon>
        <taxon>Verrucalvaceae</taxon>
        <taxon>Aphanomyces</taxon>
    </lineage>
</organism>
<evidence type="ECO:0000313" key="3">
    <source>
        <dbReference type="Proteomes" id="UP000265716"/>
    </source>
</evidence>
<dbReference type="InterPro" id="IPR011704">
    <property type="entry name" value="ATPase_dyneun-rel_AAA"/>
</dbReference>
<dbReference type="Proteomes" id="UP000265716">
    <property type="component" value="Unassembled WGS sequence"/>
</dbReference>
<feature type="domain" description="ATPase dynein-related AAA" evidence="1">
    <location>
        <begin position="74"/>
        <end position="166"/>
    </location>
</feature>
<dbReference type="PANTHER" id="PTHR21610">
    <property type="entry name" value="VON WILLEBRAND FACTOR A DOMAIN-CONTAINING PROTEIN 8"/>
    <property type="match status" value="1"/>
</dbReference>
<dbReference type="InterPro" id="IPR039891">
    <property type="entry name" value="VWA8"/>
</dbReference>
<accession>A0A397D0A4</accession>
<dbReference type="GO" id="GO:0005737">
    <property type="term" value="C:cytoplasm"/>
    <property type="evidence" value="ECO:0007669"/>
    <property type="project" value="TreeGrafter"/>
</dbReference>
<evidence type="ECO:0000259" key="1">
    <source>
        <dbReference type="Pfam" id="PF07728"/>
    </source>
</evidence>
<dbReference type="PANTHER" id="PTHR21610:SF9">
    <property type="entry name" value="VON WILLEBRAND FACTOR A DOMAIN-CONTAINING PROTEIN 8"/>
    <property type="match status" value="1"/>
</dbReference>